<comment type="caution">
    <text evidence="2">The sequence shown here is derived from an EMBL/GenBank/DDBJ whole genome shotgun (WGS) entry which is preliminary data.</text>
</comment>
<name>A0AAV4UTV3_CAEEX</name>
<feature type="region of interest" description="Disordered" evidence="1">
    <location>
        <begin position="74"/>
        <end position="153"/>
    </location>
</feature>
<reference evidence="2 3" key="1">
    <citation type="submission" date="2021-06" db="EMBL/GenBank/DDBJ databases">
        <title>Caerostris extrusa draft genome.</title>
        <authorList>
            <person name="Kono N."/>
            <person name="Arakawa K."/>
        </authorList>
    </citation>
    <scope>NUCLEOTIDE SEQUENCE [LARGE SCALE GENOMIC DNA]</scope>
</reference>
<keyword evidence="3" id="KW-1185">Reference proteome</keyword>
<protein>
    <submittedName>
        <fullName evidence="2">Uncharacterized protein</fullName>
    </submittedName>
</protein>
<evidence type="ECO:0000313" key="2">
    <source>
        <dbReference type="EMBL" id="GIY61115.1"/>
    </source>
</evidence>
<proteinExistence type="predicted"/>
<sequence length="153" mass="17520">MSDITMALSELHPIILNGDLEYDFQQEHYPNSAGPRLLMNRPPQQNNVKRPAMNSDPVDTKSRNKAFAELKSHLINRNPLRQNPRSNFSHPPLVYGFQPKISKTSQTSSIKQLSNSRNKHFIEPKSSIEFQPSQNHNRQKAAQNSQGYMLDPK</sequence>
<gene>
    <name evidence="2" type="ORF">CEXT_298631</name>
</gene>
<evidence type="ECO:0000313" key="3">
    <source>
        <dbReference type="Proteomes" id="UP001054945"/>
    </source>
</evidence>
<accession>A0AAV4UTV3</accession>
<evidence type="ECO:0000256" key="1">
    <source>
        <dbReference type="SAM" id="MobiDB-lite"/>
    </source>
</evidence>
<feature type="compositionally biased region" description="Polar residues" evidence="1">
    <location>
        <begin position="79"/>
        <end position="89"/>
    </location>
</feature>
<feature type="compositionally biased region" description="Low complexity" evidence="1">
    <location>
        <begin position="100"/>
        <end position="112"/>
    </location>
</feature>
<dbReference type="Proteomes" id="UP001054945">
    <property type="component" value="Unassembled WGS sequence"/>
</dbReference>
<feature type="region of interest" description="Disordered" evidence="1">
    <location>
        <begin position="31"/>
        <end position="60"/>
    </location>
</feature>
<organism evidence="2 3">
    <name type="scientific">Caerostris extrusa</name>
    <name type="common">Bark spider</name>
    <name type="synonym">Caerostris bankana</name>
    <dbReference type="NCBI Taxonomy" id="172846"/>
    <lineage>
        <taxon>Eukaryota</taxon>
        <taxon>Metazoa</taxon>
        <taxon>Ecdysozoa</taxon>
        <taxon>Arthropoda</taxon>
        <taxon>Chelicerata</taxon>
        <taxon>Arachnida</taxon>
        <taxon>Araneae</taxon>
        <taxon>Araneomorphae</taxon>
        <taxon>Entelegynae</taxon>
        <taxon>Araneoidea</taxon>
        <taxon>Araneidae</taxon>
        <taxon>Caerostris</taxon>
    </lineage>
</organism>
<dbReference type="EMBL" id="BPLR01013430">
    <property type="protein sequence ID" value="GIY61115.1"/>
    <property type="molecule type" value="Genomic_DNA"/>
</dbReference>
<feature type="compositionally biased region" description="Polar residues" evidence="1">
    <location>
        <begin position="128"/>
        <end position="147"/>
    </location>
</feature>
<dbReference type="AlphaFoldDB" id="A0AAV4UTV3"/>